<evidence type="ECO:0000313" key="1">
    <source>
        <dbReference type="EMBL" id="ORA77195.1"/>
    </source>
</evidence>
<dbReference type="SUPFAM" id="SSF53448">
    <property type="entry name" value="Nucleotide-diphospho-sugar transferases"/>
    <property type="match status" value="1"/>
</dbReference>
<evidence type="ECO:0000313" key="2">
    <source>
        <dbReference type="Proteomes" id="UP000192713"/>
    </source>
</evidence>
<dbReference type="RefSeq" id="WP_083082351.1">
    <property type="nucleotide sequence ID" value="NZ_MVHU01000035.1"/>
</dbReference>
<organism evidence="1 2">
    <name type="scientific">Mycolicibacter kumamotonensis</name>
    <dbReference type="NCBI Taxonomy" id="354243"/>
    <lineage>
        <taxon>Bacteria</taxon>
        <taxon>Bacillati</taxon>
        <taxon>Actinomycetota</taxon>
        <taxon>Actinomycetes</taxon>
        <taxon>Mycobacteriales</taxon>
        <taxon>Mycobacteriaceae</taxon>
        <taxon>Mycolicibacter</taxon>
    </lineage>
</organism>
<dbReference type="EMBL" id="MVHU01000035">
    <property type="protein sequence ID" value="ORA77195.1"/>
    <property type="molecule type" value="Genomic_DNA"/>
</dbReference>
<reference evidence="1 2" key="1">
    <citation type="submission" date="2017-02" db="EMBL/GenBank/DDBJ databases">
        <title>The new phylogeny of genus Mycobacterium.</title>
        <authorList>
            <person name="Tortoli E."/>
            <person name="Trovato A."/>
            <person name="Cirillo D.M."/>
        </authorList>
    </citation>
    <scope>NUCLEOTIDE SEQUENCE [LARGE SCALE GENOMIC DNA]</scope>
    <source>
        <strain evidence="1 2">DSM 45093</strain>
    </source>
</reference>
<name>A0A1X0DXV6_9MYCO</name>
<dbReference type="Proteomes" id="UP000192713">
    <property type="component" value="Unassembled WGS sequence"/>
</dbReference>
<accession>A0A1X0DXV6</accession>
<proteinExistence type="predicted"/>
<dbReference type="AlphaFoldDB" id="A0A1X0DXV6"/>
<dbReference type="Gene3D" id="3.90.550.10">
    <property type="entry name" value="Spore Coat Polysaccharide Biosynthesis Protein SpsA, Chain A"/>
    <property type="match status" value="1"/>
</dbReference>
<comment type="caution">
    <text evidence="1">The sequence shown here is derived from an EMBL/GenBank/DDBJ whole genome shotgun (WGS) entry which is preliminary data.</text>
</comment>
<gene>
    <name evidence="1" type="ORF">BST28_18940</name>
</gene>
<protein>
    <recommendedName>
        <fullName evidence="3">Glycosyltransferase</fullName>
    </recommendedName>
</protein>
<dbReference type="InterPro" id="IPR029044">
    <property type="entry name" value="Nucleotide-diphossugar_trans"/>
</dbReference>
<sequence length="226" mass="25482">MTGLIGLGITTHNRADTFAYCYRQWQQHLPEHAVPVVVDDASSTPCPDATFRFDVNVGAPRAKNKCLELLMAAGCEHLFLADDDIHPTTDDWWLPYISSPEPHLCWARPRRRKLASTRTINGHIITDWPSGAVLYMQRHVIETVGGYDADTFGAVGYDHANYSDRIHAYGLTTWRFADAAHTGHLFTGPEVETSVAADERSDERMDEAKRNRERLKDTAYHFPLDG</sequence>
<evidence type="ECO:0008006" key="3">
    <source>
        <dbReference type="Google" id="ProtNLM"/>
    </source>
</evidence>